<protein>
    <submittedName>
        <fullName evidence="2">Uncharacterized protein</fullName>
    </submittedName>
</protein>
<dbReference type="Proteomes" id="UP000054921">
    <property type="component" value="Unassembled WGS sequence"/>
</dbReference>
<dbReference type="Proteomes" id="UP000277577">
    <property type="component" value="Chromosome"/>
</dbReference>
<dbReference type="AlphaFoldDB" id="A0A0W0S6E9"/>
<evidence type="ECO:0000313" key="3">
    <source>
        <dbReference type="EMBL" id="VEB36620.1"/>
    </source>
</evidence>
<dbReference type="RefSeq" id="WP_028382061.1">
    <property type="nucleotide sequence ID" value="NZ_CAAAIT010000002.1"/>
</dbReference>
<feature type="transmembrane region" description="Helical" evidence="1">
    <location>
        <begin position="169"/>
        <end position="199"/>
    </location>
</feature>
<keyword evidence="1" id="KW-0472">Membrane</keyword>
<evidence type="ECO:0000313" key="4">
    <source>
        <dbReference type="Proteomes" id="UP000054921"/>
    </source>
</evidence>
<dbReference type="EMBL" id="LR134173">
    <property type="protein sequence ID" value="VEB36620.1"/>
    <property type="molecule type" value="Genomic_DNA"/>
</dbReference>
<keyword evidence="1" id="KW-0812">Transmembrane</keyword>
<keyword evidence="1" id="KW-1133">Transmembrane helix</keyword>
<evidence type="ECO:0000313" key="2">
    <source>
        <dbReference type="EMBL" id="KTC79132.1"/>
    </source>
</evidence>
<proteinExistence type="predicted"/>
<dbReference type="PATRIC" id="fig|28084.5.peg.1253"/>
<dbReference type="EMBL" id="LNXW01000013">
    <property type="protein sequence ID" value="KTC79132.1"/>
    <property type="molecule type" value="Genomic_DNA"/>
</dbReference>
<sequence>MPSSQLSSLCELIENQKTDHFAKFYMYVSLLNTLTVKNKTFVAGLPQYTGFFGTTTDLDIGGPLPIQFTKQLTFYAREFNNTQPHWSKTLQNVVMTYVRKGKISDLAHIIDMMLYHLAAIQGRQSSNHGIYSGISFADKKEDLTQFIEKISAFNHQLLSTADSGFNTALSAFAVVTGFVLVLASIASVVPLIIGLPLLLGGGYALYHYSTKAIGQIDELGNQIKLIQDSVKAIARENSLFEGSDYNQMVFLATAVKPLPYALAAAGEQIVIDESQQKQVTKYRHELDLEFARLRI</sequence>
<accession>A0A0W0S6E9</accession>
<evidence type="ECO:0000313" key="5">
    <source>
        <dbReference type="Proteomes" id="UP000277577"/>
    </source>
</evidence>
<reference evidence="2 4" key="1">
    <citation type="submission" date="2015-11" db="EMBL/GenBank/DDBJ databases">
        <title>Genomic analysis of 38 Legionella species identifies large and diverse effector repertoires.</title>
        <authorList>
            <person name="Burstein D."/>
            <person name="Amaro F."/>
            <person name="Zusman T."/>
            <person name="Lifshitz Z."/>
            <person name="Cohen O."/>
            <person name="Gilbert J.A."/>
            <person name="Pupko T."/>
            <person name="Shuman H.A."/>
            <person name="Segal G."/>
        </authorList>
    </citation>
    <scope>NUCLEOTIDE SEQUENCE [LARGE SCALE GENOMIC DNA]</scope>
    <source>
        <strain evidence="2 4">ORW</strain>
    </source>
</reference>
<evidence type="ECO:0000256" key="1">
    <source>
        <dbReference type="SAM" id="Phobius"/>
    </source>
</evidence>
<gene>
    <name evidence="2" type="ORF">Lche_1152</name>
    <name evidence="3" type="ORF">NCTC11976_01802</name>
</gene>
<organism evidence="2 4">
    <name type="scientific">Legionella cherrii</name>
    <dbReference type="NCBI Taxonomy" id="28084"/>
    <lineage>
        <taxon>Bacteria</taxon>
        <taxon>Pseudomonadati</taxon>
        <taxon>Pseudomonadota</taxon>
        <taxon>Gammaproteobacteria</taxon>
        <taxon>Legionellales</taxon>
        <taxon>Legionellaceae</taxon>
        <taxon>Legionella</taxon>
    </lineage>
</organism>
<reference evidence="3 5" key="2">
    <citation type="submission" date="2018-12" db="EMBL/GenBank/DDBJ databases">
        <authorList>
            <consortium name="Pathogen Informatics"/>
        </authorList>
    </citation>
    <scope>NUCLEOTIDE SEQUENCE [LARGE SCALE GENOMIC DNA]</scope>
    <source>
        <strain evidence="3 5">NCTC11976</strain>
    </source>
</reference>
<dbReference type="OrthoDB" id="5650645at2"/>
<name>A0A0W0S6E9_9GAMM</name>
<keyword evidence="5" id="KW-1185">Reference proteome</keyword>